<keyword evidence="1" id="KW-1133">Transmembrane helix</keyword>
<reference evidence="2 3" key="1">
    <citation type="journal article" date="2021" name="Plant Biotechnol. J.">
        <title>Multi-omics assisted identification of the key and species-specific regulatory components of drought-tolerant mechanisms in Gossypium stocksii.</title>
        <authorList>
            <person name="Yu D."/>
            <person name="Ke L."/>
            <person name="Zhang D."/>
            <person name="Wu Y."/>
            <person name="Sun Y."/>
            <person name="Mei J."/>
            <person name="Sun J."/>
            <person name="Sun Y."/>
        </authorList>
    </citation>
    <scope>NUCLEOTIDE SEQUENCE [LARGE SCALE GENOMIC DNA]</scope>
    <source>
        <strain evidence="3">cv. E1</strain>
        <tissue evidence="2">Leaf</tissue>
    </source>
</reference>
<evidence type="ECO:0000313" key="2">
    <source>
        <dbReference type="EMBL" id="KAH1072831.1"/>
    </source>
</evidence>
<protein>
    <submittedName>
        <fullName evidence="2">Uncharacterized protein</fullName>
    </submittedName>
</protein>
<keyword evidence="1" id="KW-0812">Transmembrane</keyword>
<dbReference type="AlphaFoldDB" id="A0A9D3V737"/>
<feature type="transmembrane region" description="Helical" evidence="1">
    <location>
        <begin position="12"/>
        <end position="31"/>
    </location>
</feature>
<accession>A0A9D3V737</accession>
<sequence length="116" mass="13429">MPCSYSLLSQTPYHFLALLAIHYGYMAWYFASHTFEKLSTGTGEEKGEEISITFVNVKPFQELLSYVAAVSTQKVRHGWEMHQRLSLFVSPTWNHLDHGSMLIPHATWFKLSFFIN</sequence>
<proteinExistence type="predicted"/>
<evidence type="ECO:0000313" key="3">
    <source>
        <dbReference type="Proteomes" id="UP000828251"/>
    </source>
</evidence>
<keyword evidence="3" id="KW-1185">Reference proteome</keyword>
<keyword evidence="1" id="KW-0472">Membrane</keyword>
<comment type="caution">
    <text evidence="2">The sequence shown here is derived from an EMBL/GenBank/DDBJ whole genome shotgun (WGS) entry which is preliminary data.</text>
</comment>
<organism evidence="2 3">
    <name type="scientific">Gossypium stocksii</name>
    <dbReference type="NCBI Taxonomy" id="47602"/>
    <lineage>
        <taxon>Eukaryota</taxon>
        <taxon>Viridiplantae</taxon>
        <taxon>Streptophyta</taxon>
        <taxon>Embryophyta</taxon>
        <taxon>Tracheophyta</taxon>
        <taxon>Spermatophyta</taxon>
        <taxon>Magnoliopsida</taxon>
        <taxon>eudicotyledons</taxon>
        <taxon>Gunneridae</taxon>
        <taxon>Pentapetalae</taxon>
        <taxon>rosids</taxon>
        <taxon>malvids</taxon>
        <taxon>Malvales</taxon>
        <taxon>Malvaceae</taxon>
        <taxon>Malvoideae</taxon>
        <taxon>Gossypium</taxon>
    </lineage>
</organism>
<dbReference type="EMBL" id="JAIQCV010000008">
    <property type="protein sequence ID" value="KAH1072831.1"/>
    <property type="molecule type" value="Genomic_DNA"/>
</dbReference>
<name>A0A9D3V737_9ROSI</name>
<evidence type="ECO:0000256" key="1">
    <source>
        <dbReference type="SAM" id="Phobius"/>
    </source>
</evidence>
<dbReference type="Proteomes" id="UP000828251">
    <property type="component" value="Unassembled WGS sequence"/>
</dbReference>
<gene>
    <name evidence="2" type="ORF">J1N35_025159</name>
</gene>